<evidence type="ECO:0000256" key="8">
    <source>
        <dbReference type="ARBA" id="ARBA00055584"/>
    </source>
</evidence>
<evidence type="ECO:0000256" key="4">
    <source>
        <dbReference type="ARBA" id="ARBA00022917"/>
    </source>
</evidence>
<feature type="domain" description="Prokaryotic-type class I peptide chain release factors" evidence="11">
    <location>
        <begin position="52"/>
        <end position="142"/>
    </location>
</feature>
<reference evidence="12" key="2">
    <citation type="submission" date="2025-08" db="UniProtKB">
        <authorList>
            <consortium name="Ensembl"/>
        </authorList>
    </citation>
    <scope>IDENTIFICATION</scope>
</reference>
<evidence type="ECO:0000259" key="11">
    <source>
        <dbReference type="Pfam" id="PF00472"/>
    </source>
</evidence>
<evidence type="ECO:0000256" key="5">
    <source>
        <dbReference type="ARBA" id="ARBA00022946"/>
    </source>
</evidence>
<evidence type="ECO:0000256" key="3">
    <source>
        <dbReference type="ARBA" id="ARBA00022481"/>
    </source>
</evidence>
<evidence type="ECO:0000256" key="9">
    <source>
        <dbReference type="ARBA" id="ARBA00062021"/>
    </source>
</evidence>
<evidence type="ECO:0000256" key="10">
    <source>
        <dbReference type="ARBA" id="ARBA00073525"/>
    </source>
</evidence>
<dbReference type="GO" id="GO:0005739">
    <property type="term" value="C:mitochondrion"/>
    <property type="evidence" value="ECO:0007669"/>
    <property type="project" value="UniProtKB-SubCell"/>
</dbReference>
<accession>I3K6I1</accession>
<dbReference type="PANTHER" id="PTHR46203:SF1">
    <property type="entry name" value="MITOCHONDRIAL TRANSLATION RELEASE FACTOR IN RESCUE"/>
    <property type="match status" value="1"/>
</dbReference>
<gene>
    <name evidence="12" type="primary">MTRFR</name>
    <name evidence="12" type="synonym">mtrfr</name>
</gene>
<proteinExistence type="inferred from homology"/>
<comment type="function">
    <text evidence="8">Part of a mitoribosome-associated quality control pathway that prevents aberrant translation by responding to interruptions during elongation. As heterodimer with MTRES1, ejects the unfinished nascent chain and peptidyl transfer RNA (tRNA), respectively, from stalled ribosomes. Recruitment of mitoribosome biogenesis factors to these quality control intermediates suggests additional roles for MTRES1 and MTRF during mitoribosome rescue.</text>
</comment>
<dbReference type="InterPro" id="IPR045853">
    <property type="entry name" value="Pep_chain_release_fac_I_sf"/>
</dbReference>
<keyword evidence="4" id="KW-0648">Protein biosynthesis</keyword>
<evidence type="ECO:0000256" key="2">
    <source>
        <dbReference type="ARBA" id="ARBA00010835"/>
    </source>
</evidence>
<dbReference type="Gene3D" id="3.30.160.20">
    <property type="match status" value="1"/>
</dbReference>
<dbReference type="STRING" id="8128.ENSONIP00000016726"/>
<evidence type="ECO:0000313" key="12">
    <source>
        <dbReference type="Ensembl" id="ENSONIP00000016726.2"/>
    </source>
</evidence>
<dbReference type="InParanoid" id="I3K6I1"/>
<reference evidence="12" key="3">
    <citation type="submission" date="2025-09" db="UniProtKB">
        <authorList>
            <consortium name="Ensembl"/>
        </authorList>
    </citation>
    <scope>IDENTIFICATION</scope>
</reference>
<evidence type="ECO:0000256" key="7">
    <source>
        <dbReference type="ARBA" id="ARBA00023128"/>
    </source>
</evidence>
<dbReference type="GO" id="GO:0003747">
    <property type="term" value="F:translation release factor activity"/>
    <property type="evidence" value="ECO:0007669"/>
    <property type="project" value="InterPro"/>
</dbReference>
<dbReference type="Pfam" id="PF00472">
    <property type="entry name" value="RF-1"/>
    <property type="match status" value="1"/>
</dbReference>
<keyword evidence="6" id="KW-0175">Coiled coil</keyword>
<evidence type="ECO:0000313" key="13">
    <source>
        <dbReference type="Proteomes" id="UP000005207"/>
    </source>
</evidence>
<dbReference type="AlphaFoldDB" id="I3K6I1"/>
<keyword evidence="5" id="KW-0809">Transit peptide</keyword>
<evidence type="ECO:0000256" key="6">
    <source>
        <dbReference type="ARBA" id="ARBA00023054"/>
    </source>
</evidence>
<dbReference type="SUPFAM" id="SSF75620">
    <property type="entry name" value="Release factor"/>
    <property type="match status" value="1"/>
</dbReference>
<organism evidence="12 13">
    <name type="scientific">Oreochromis niloticus</name>
    <name type="common">Nile tilapia</name>
    <name type="synonym">Tilapia nilotica</name>
    <dbReference type="NCBI Taxonomy" id="8128"/>
    <lineage>
        <taxon>Eukaryota</taxon>
        <taxon>Metazoa</taxon>
        <taxon>Chordata</taxon>
        <taxon>Craniata</taxon>
        <taxon>Vertebrata</taxon>
        <taxon>Euteleostomi</taxon>
        <taxon>Actinopterygii</taxon>
        <taxon>Neopterygii</taxon>
        <taxon>Teleostei</taxon>
        <taxon>Neoteleostei</taxon>
        <taxon>Acanthomorphata</taxon>
        <taxon>Ovalentaria</taxon>
        <taxon>Cichlomorphae</taxon>
        <taxon>Cichliformes</taxon>
        <taxon>Cichlidae</taxon>
        <taxon>African cichlids</taxon>
        <taxon>Pseudocrenilabrinae</taxon>
        <taxon>Oreochromini</taxon>
        <taxon>Oreochromis</taxon>
    </lineage>
</organism>
<dbReference type="FunCoup" id="I3K6I1">
    <property type="interactions" value="409"/>
</dbReference>
<dbReference type="Proteomes" id="UP000005207">
    <property type="component" value="Linkage group LG12"/>
</dbReference>
<dbReference type="GeneTree" id="ENSGT00390000012759"/>
<keyword evidence="3" id="KW-0488">Methylation</keyword>
<dbReference type="Ensembl" id="ENSONIT00000016741.2">
    <property type="protein sequence ID" value="ENSONIP00000016726.2"/>
    <property type="gene ID" value="ENSONIG00000013298.2"/>
</dbReference>
<dbReference type="PANTHER" id="PTHR46203">
    <property type="entry name" value="PROBABLE PEPTIDE CHAIN RELEASE FACTOR C12ORF65"/>
    <property type="match status" value="1"/>
</dbReference>
<comment type="subunit">
    <text evidence="9">Interacts (via C-terminus) with MTRES1 (via S4 domain). Associates with mitoribosomal S39 large subunit, peptidyl tRNA and nascent chain.</text>
</comment>
<dbReference type="InterPro" id="IPR052405">
    <property type="entry name" value="Mito_Transl_Release_Factor"/>
</dbReference>
<dbReference type="OMA" id="KCHLHRL"/>
<evidence type="ECO:0000256" key="1">
    <source>
        <dbReference type="ARBA" id="ARBA00004173"/>
    </source>
</evidence>
<comment type="subcellular location">
    <subcellularLocation>
        <location evidence="1">Mitochondrion</location>
    </subcellularLocation>
</comment>
<reference evidence="13" key="1">
    <citation type="submission" date="2012-01" db="EMBL/GenBank/DDBJ databases">
        <title>The Genome Sequence of Oreochromis niloticus (Nile Tilapia).</title>
        <authorList>
            <consortium name="Broad Institute Genome Assembly Team"/>
            <consortium name="Broad Institute Sequencing Platform"/>
            <person name="Di Palma F."/>
            <person name="Johnson J."/>
            <person name="Lander E.S."/>
            <person name="Lindblad-Toh K."/>
        </authorList>
    </citation>
    <scope>NUCLEOTIDE SEQUENCE [LARGE SCALE GENOMIC DNA]</scope>
</reference>
<dbReference type="InterPro" id="IPR000352">
    <property type="entry name" value="Pep_chain_release_fac_I"/>
</dbReference>
<keyword evidence="13" id="KW-1185">Reference proteome</keyword>
<keyword evidence="7" id="KW-0496">Mitochondrion</keyword>
<dbReference type="FunFam" id="3.30.160.20:FF:000054">
    <property type="entry name" value="Chromosome 12 open reading frame 65"/>
    <property type="match status" value="1"/>
</dbReference>
<name>I3K6I1_ORENI</name>
<comment type="similarity">
    <text evidence="2">Belongs to the prokaryotic/mitochondrial release factor family.</text>
</comment>
<protein>
    <recommendedName>
        <fullName evidence="10">Mitochondrial translation release factor in rescue</fullName>
    </recommendedName>
</protein>
<dbReference type="eggNOG" id="KOG2726">
    <property type="taxonomic scope" value="Eukaryota"/>
</dbReference>
<dbReference type="HOGENOM" id="CLU_089470_1_3_1"/>
<sequence>FFNYSFVDLRCFGFVRMRLTWRGSLLLRPPPTGFRFVLAAGKKDLIDLPVLVEDELEEQFVRGSGPGGQATNKTSNCVVLKHIPTGIVVKCHQTRSVDINRKRAREIMREKLDVAYKGELSEVVTKKKESVLRKQEKRRKANENLERKRLFKEALAADSKPGNDTV</sequence>